<dbReference type="SUPFAM" id="SSF51430">
    <property type="entry name" value="NAD(P)-linked oxidoreductase"/>
    <property type="match status" value="1"/>
</dbReference>
<dbReference type="Proteomes" id="UP001519273">
    <property type="component" value="Unassembled WGS sequence"/>
</dbReference>
<dbReference type="EMBL" id="JAGGKP010000010">
    <property type="protein sequence ID" value="MBP1938116.1"/>
    <property type="molecule type" value="Genomic_DNA"/>
</dbReference>
<evidence type="ECO:0000256" key="1">
    <source>
        <dbReference type="ARBA" id="ARBA00023002"/>
    </source>
</evidence>
<dbReference type="Pfam" id="PF00248">
    <property type="entry name" value="Aldo_ket_red"/>
    <property type="match status" value="1"/>
</dbReference>
<dbReference type="RefSeq" id="WP_209851997.1">
    <property type="nucleotide sequence ID" value="NZ_CBCRVE010000004.1"/>
</dbReference>
<dbReference type="PANTHER" id="PTHR43625:SF5">
    <property type="entry name" value="PYRIDOXAL REDUCTASE, CHLOROPLASTIC"/>
    <property type="match status" value="1"/>
</dbReference>
<comment type="caution">
    <text evidence="3">The sequence shown here is derived from an EMBL/GenBank/DDBJ whole genome shotgun (WGS) entry which is preliminary data.</text>
</comment>
<dbReference type="PANTHER" id="PTHR43625">
    <property type="entry name" value="AFLATOXIN B1 ALDEHYDE REDUCTASE"/>
    <property type="match status" value="1"/>
</dbReference>
<dbReference type="Gene3D" id="3.20.20.100">
    <property type="entry name" value="NADP-dependent oxidoreductase domain"/>
    <property type="match status" value="1"/>
</dbReference>
<sequence length="332" mass="37021">MTVRKVELRPLGSSSLQISPLGLGCWQFSKGRGVVGRYWPVLSDEDITAIVKTSIEGGINWLDTAEVYGKGESERALDRALKTLEAEGVNTEQVYIATKWWPALRSASSLVDTIDERIAALGGRTIDLYQIHQPFSLSAIHQEMKAMAQLIRAGKIRYAGVSNYSEEQMRKAHAALKDYGIELVSNQVKYSIYDRRIEQNGVLDAAKELGMTIIAFSPLEQGLLTGKFHADRSLIQGVRRFQPGFSRRGLEKSKPLIDALQRLAQKYERTASQIALNWLIHFHGDTVVAIPGASKVKHAVENVGAMHFKLLDNELRELDDTSKKVVKFSIQS</sequence>
<feature type="domain" description="NADP-dependent oxidoreductase" evidence="2">
    <location>
        <begin position="20"/>
        <end position="320"/>
    </location>
</feature>
<dbReference type="InterPro" id="IPR020471">
    <property type="entry name" value="AKR"/>
</dbReference>
<dbReference type="InterPro" id="IPR050791">
    <property type="entry name" value="Aldo-Keto_reductase"/>
</dbReference>
<evidence type="ECO:0000259" key="2">
    <source>
        <dbReference type="Pfam" id="PF00248"/>
    </source>
</evidence>
<name>A0ABS4H6G2_9BACL</name>
<reference evidence="3 4" key="1">
    <citation type="submission" date="2021-03" db="EMBL/GenBank/DDBJ databases">
        <title>Genomic Encyclopedia of Type Strains, Phase IV (KMG-IV): sequencing the most valuable type-strain genomes for metagenomic binning, comparative biology and taxonomic classification.</title>
        <authorList>
            <person name="Goeker M."/>
        </authorList>
    </citation>
    <scope>NUCLEOTIDE SEQUENCE [LARGE SCALE GENOMIC DNA]</scope>
    <source>
        <strain evidence="3 4">DSM 23491</strain>
    </source>
</reference>
<keyword evidence="1" id="KW-0560">Oxidoreductase</keyword>
<evidence type="ECO:0000313" key="3">
    <source>
        <dbReference type="EMBL" id="MBP1938116.1"/>
    </source>
</evidence>
<dbReference type="PROSITE" id="PS51257">
    <property type="entry name" value="PROKAR_LIPOPROTEIN"/>
    <property type="match status" value="1"/>
</dbReference>
<protein>
    <submittedName>
        <fullName evidence="3">Aryl-alcohol dehydrogenase-like predicted oxidoreductase</fullName>
    </submittedName>
</protein>
<dbReference type="PRINTS" id="PR00069">
    <property type="entry name" value="ALDKETRDTASE"/>
</dbReference>
<proteinExistence type="predicted"/>
<dbReference type="InterPro" id="IPR036812">
    <property type="entry name" value="NAD(P)_OxRdtase_dom_sf"/>
</dbReference>
<organism evidence="3 4">
    <name type="scientific">Paenibacillus sediminis</name>
    <dbReference type="NCBI Taxonomy" id="664909"/>
    <lineage>
        <taxon>Bacteria</taxon>
        <taxon>Bacillati</taxon>
        <taxon>Bacillota</taxon>
        <taxon>Bacilli</taxon>
        <taxon>Bacillales</taxon>
        <taxon>Paenibacillaceae</taxon>
        <taxon>Paenibacillus</taxon>
    </lineage>
</organism>
<accession>A0ABS4H6G2</accession>
<evidence type="ECO:0000313" key="4">
    <source>
        <dbReference type="Proteomes" id="UP001519273"/>
    </source>
</evidence>
<keyword evidence="4" id="KW-1185">Reference proteome</keyword>
<dbReference type="CDD" id="cd19093">
    <property type="entry name" value="AKR_AtPLR-like"/>
    <property type="match status" value="1"/>
</dbReference>
<dbReference type="InterPro" id="IPR023210">
    <property type="entry name" value="NADP_OxRdtase_dom"/>
</dbReference>
<gene>
    <name evidence="3" type="ORF">J2Z20_003034</name>
</gene>